<protein>
    <submittedName>
        <fullName evidence="2">Uncharacterized protein</fullName>
    </submittedName>
</protein>
<dbReference type="Proteomes" id="UP000095228">
    <property type="component" value="Chromosome"/>
</dbReference>
<evidence type="ECO:0000256" key="1">
    <source>
        <dbReference type="SAM" id="Phobius"/>
    </source>
</evidence>
<dbReference type="AlphaFoldDB" id="A0A1D8AVB7"/>
<evidence type="ECO:0000313" key="3">
    <source>
        <dbReference type="Proteomes" id="UP000095228"/>
    </source>
</evidence>
<feature type="transmembrane region" description="Helical" evidence="1">
    <location>
        <begin position="34"/>
        <end position="53"/>
    </location>
</feature>
<dbReference type="EMBL" id="CP016094">
    <property type="protein sequence ID" value="AOS44840.1"/>
    <property type="molecule type" value="Genomic_DNA"/>
</dbReference>
<proteinExistence type="predicted"/>
<evidence type="ECO:0000313" key="2">
    <source>
        <dbReference type="EMBL" id="AOS44840.1"/>
    </source>
</evidence>
<accession>A0A1D8AVB7</accession>
<name>A0A1D8AVB7_9BACT</name>
<organism evidence="2 3">
    <name type="scientific">Lacunisphaera limnophila</name>
    <dbReference type="NCBI Taxonomy" id="1838286"/>
    <lineage>
        <taxon>Bacteria</taxon>
        <taxon>Pseudomonadati</taxon>
        <taxon>Verrucomicrobiota</taxon>
        <taxon>Opitutia</taxon>
        <taxon>Opitutales</taxon>
        <taxon>Opitutaceae</taxon>
        <taxon>Lacunisphaera</taxon>
    </lineage>
</organism>
<dbReference type="KEGG" id="obg:Verru16b_01909"/>
<reference evidence="2 3" key="1">
    <citation type="submission" date="2016-06" db="EMBL/GenBank/DDBJ databases">
        <title>Three novel species with peptidoglycan cell walls form the new genus Lacunisphaera gen. nov. in the family Opitutaceae of the verrucomicrobial subdivision 4.</title>
        <authorList>
            <person name="Rast P."/>
            <person name="Gloeckner I."/>
            <person name="Jogler M."/>
            <person name="Boedeker C."/>
            <person name="Jeske O."/>
            <person name="Wiegand S."/>
            <person name="Reinhardt R."/>
            <person name="Schumann P."/>
            <person name="Rohde M."/>
            <person name="Spring S."/>
            <person name="Gloeckner F.O."/>
            <person name="Jogler C."/>
        </authorList>
    </citation>
    <scope>NUCLEOTIDE SEQUENCE [LARGE SCALE GENOMIC DNA]</scope>
    <source>
        <strain evidence="2 3">IG16b</strain>
    </source>
</reference>
<feature type="transmembrane region" description="Helical" evidence="1">
    <location>
        <begin position="6"/>
        <end position="27"/>
    </location>
</feature>
<keyword evidence="1" id="KW-0472">Membrane</keyword>
<keyword evidence="1" id="KW-1133">Transmembrane helix</keyword>
<gene>
    <name evidence="2" type="ORF">Verru16b_01909</name>
</gene>
<keyword evidence="3" id="KW-1185">Reference proteome</keyword>
<sequence length="97" mass="10658">MTGEETIVAFSAAAALIPLGLGLFFAGRLRSASYGWLLVLCAVLCGISIHSFYEMLVLNVYPVVMPLVLYSFGWLGASIITGKGYLRWRRQQREKGA</sequence>
<feature type="transmembrane region" description="Helical" evidence="1">
    <location>
        <begin position="65"/>
        <end position="86"/>
    </location>
</feature>
<keyword evidence="1" id="KW-0812">Transmembrane</keyword>
<dbReference type="RefSeq" id="WP_069962051.1">
    <property type="nucleotide sequence ID" value="NZ_CP016094.1"/>
</dbReference>